<dbReference type="OrthoDB" id="9775969at2"/>
<organism evidence="2 3">
    <name type="scientific">Oleiphilus messinensis</name>
    <dbReference type="NCBI Taxonomy" id="141451"/>
    <lineage>
        <taxon>Bacteria</taxon>
        <taxon>Pseudomonadati</taxon>
        <taxon>Pseudomonadota</taxon>
        <taxon>Gammaproteobacteria</taxon>
        <taxon>Oceanospirillales</taxon>
        <taxon>Oleiphilaceae</taxon>
        <taxon>Oleiphilus</taxon>
    </lineage>
</organism>
<dbReference type="KEGG" id="ome:OLMES_0572"/>
<evidence type="ECO:0000313" key="3">
    <source>
        <dbReference type="Proteomes" id="UP000196027"/>
    </source>
</evidence>
<feature type="signal peptide" evidence="1">
    <location>
        <begin position="1"/>
        <end position="31"/>
    </location>
</feature>
<name>A0A1Y0I561_9GAMM</name>
<keyword evidence="1" id="KW-0732">Signal</keyword>
<dbReference type="Pfam" id="PF11249">
    <property type="entry name" value="DUF3047"/>
    <property type="match status" value="1"/>
</dbReference>
<accession>A0A1Y0I561</accession>
<dbReference type="Proteomes" id="UP000196027">
    <property type="component" value="Chromosome"/>
</dbReference>
<feature type="chain" id="PRO_5012778906" description="DUF3047 domain-containing protein" evidence="1">
    <location>
        <begin position="32"/>
        <end position="283"/>
    </location>
</feature>
<keyword evidence="3" id="KW-1185">Reference proteome</keyword>
<dbReference type="RefSeq" id="WP_087459849.1">
    <property type="nucleotide sequence ID" value="NZ_CP021425.1"/>
</dbReference>
<protein>
    <recommendedName>
        <fullName evidence="4">DUF3047 domain-containing protein</fullName>
    </recommendedName>
</protein>
<dbReference type="EMBL" id="CP021425">
    <property type="protein sequence ID" value="ARU54675.1"/>
    <property type="molecule type" value="Genomic_DNA"/>
</dbReference>
<evidence type="ECO:0008006" key="4">
    <source>
        <dbReference type="Google" id="ProtNLM"/>
    </source>
</evidence>
<gene>
    <name evidence="2" type="ORF">OLMES_0572</name>
</gene>
<sequence length="283" mass="31426">MGKLCTTVKRIWIQPLLLAALYLSTTNGTFADSSQPLQASGSAIPANPVLDLGFDQYQSPTELARHWSPLNFPGIERHTHYQLIQNKPFNVIEVQSNNAASALIYRLPSPEVQQKMTKQTPYLNWQWKVDDIITGSQVGTKAGDDYPARIYIAFHVDPDRISWFDKVKRKAAEALYGDTLPGEAINLIWSSDFQAGSAIANAYTDKTIMVAADQGKAHIQQWRAHSVHIPNLYRQLFQAEPPAILGVAIMTDTDNTNSSAKAWFGPISFSARPQHPVLELNGP</sequence>
<dbReference type="InterPro" id="IPR021409">
    <property type="entry name" value="DUF3047"/>
</dbReference>
<proteinExistence type="predicted"/>
<reference evidence="2 3" key="1">
    <citation type="submission" date="2017-05" db="EMBL/GenBank/DDBJ databases">
        <title>Genomic insights into alkan degradation activity of Oleiphilus messinensis.</title>
        <authorList>
            <person name="Kozyavkin S.A."/>
            <person name="Slesarev A.I."/>
            <person name="Golyshin P.N."/>
            <person name="Korzhenkov A."/>
            <person name="Golyshina O.N."/>
            <person name="Toshchakov S.V."/>
        </authorList>
    </citation>
    <scope>NUCLEOTIDE SEQUENCE [LARGE SCALE GENOMIC DNA]</scope>
    <source>
        <strain evidence="2 3">ME102</strain>
    </source>
</reference>
<evidence type="ECO:0000313" key="2">
    <source>
        <dbReference type="EMBL" id="ARU54675.1"/>
    </source>
</evidence>
<evidence type="ECO:0000256" key="1">
    <source>
        <dbReference type="SAM" id="SignalP"/>
    </source>
</evidence>
<dbReference type="AlphaFoldDB" id="A0A1Y0I561"/>